<keyword evidence="3 5" id="KW-1133">Transmembrane helix</keyword>
<name>A0A812S2U2_9DINO</name>
<feature type="transmembrane region" description="Helical" evidence="5">
    <location>
        <begin position="46"/>
        <end position="64"/>
    </location>
</feature>
<feature type="transmembrane region" description="Helical" evidence="5">
    <location>
        <begin position="349"/>
        <end position="367"/>
    </location>
</feature>
<evidence type="ECO:0000313" key="7">
    <source>
        <dbReference type="EMBL" id="CAE7458949.1"/>
    </source>
</evidence>
<evidence type="ECO:0000256" key="1">
    <source>
        <dbReference type="ARBA" id="ARBA00004141"/>
    </source>
</evidence>
<organism evidence="7 8">
    <name type="scientific">Symbiodinium natans</name>
    <dbReference type="NCBI Taxonomy" id="878477"/>
    <lineage>
        <taxon>Eukaryota</taxon>
        <taxon>Sar</taxon>
        <taxon>Alveolata</taxon>
        <taxon>Dinophyceae</taxon>
        <taxon>Suessiales</taxon>
        <taxon>Symbiodiniaceae</taxon>
        <taxon>Symbiodinium</taxon>
    </lineage>
</organism>
<feature type="transmembrane region" description="Helical" evidence="5">
    <location>
        <begin position="422"/>
        <end position="444"/>
    </location>
</feature>
<dbReference type="GO" id="GO:0016020">
    <property type="term" value="C:membrane"/>
    <property type="evidence" value="ECO:0007669"/>
    <property type="project" value="UniProtKB-SubCell"/>
</dbReference>
<sequence>MTPPVPLQFAWFLLALLVYASARKQKRVLNFIRRGGFLAEAFSQPYILIYVFLAWVCFTTDWVYSFSDFMDFTSYLFEQDRPHAPGFCQAMREKICHAEACAGGICGSQELEDCIRRYPKPCMLLSIPHWLQTLVFLSPPCVILAVVISAVHTWRHARYGRPWCDQDLESLHAHAIEVILLPAVYGIFSLISVADQVSLLEGRTDTRVWKADAPCDAEMQLHGKLQISDTCWSEFIDRSVRWCNLNFIVADLYEARALYCFSWACMEYIDLQRTKRGLLSSSCPTCHSAVSNMLLTPLKEMTLLGVQLFNVTNLARAIFALVAEQLRYAWISAFTWLSYKALQLGDVDAMLTGFNLCVSSIAIWNLIIFEHYLNNLLQGFSPKLKFWSAKIIVSLAFIQGLAVNVAGNLLPLDDYYQQHQRSLVYAALICIEMLPVALLQYAAWTPSKIESIIRKGCPGSDAESKKLEFSIASGQQRMQITIEQATDQGVDFWHSASVTMLSSA</sequence>
<dbReference type="PANTHER" id="PTHR23423">
    <property type="entry name" value="ORGANIC SOLUTE TRANSPORTER-RELATED"/>
    <property type="match status" value="1"/>
</dbReference>
<reference evidence="7" key="1">
    <citation type="submission" date="2021-02" db="EMBL/GenBank/DDBJ databases">
        <authorList>
            <person name="Dougan E. K."/>
            <person name="Rhodes N."/>
            <person name="Thang M."/>
            <person name="Chan C."/>
        </authorList>
    </citation>
    <scope>NUCLEOTIDE SEQUENCE</scope>
</reference>
<comment type="caution">
    <text evidence="7">The sequence shown here is derived from an EMBL/GenBank/DDBJ whole genome shotgun (WGS) entry which is preliminary data.</text>
</comment>
<evidence type="ECO:0000256" key="2">
    <source>
        <dbReference type="ARBA" id="ARBA00022692"/>
    </source>
</evidence>
<protein>
    <submittedName>
        <fullName evidence="7">Uncharacterized protein</fullName>
    </submittedName>
</protein>
<feature type="transmembrane region" description="Helical" evidence="5">
    <location>
        <begin position="130"/>
        <end position="151"/>
    </location>
</feature>
<dbReference type="OrthoDB" id="426081at2759"/>
<gene>
    <name evidence="7" type="ORF">SNAT2548_LOCUS25438</name>
</gene>
<keyword evidence="4 5" id="KW-0472">Membrane</keyword>
<evidence type="ECO:0000256" key="6">
    <source>
        <dbReference type="SAM" id="SignalP"/>
    </source>
</evidence>
<proteinExistence type="predicted"/>
<dbReference type="SMART" id="SM01417">
    <property type="entry name" value="Solute_trans_a"/>
    <property type="match status" value="1"/>
</dbReference>
<feature type="signal peptide" evidence="6">
    <location>
        <begin position="1"/>
        <end position="22"/>
    </location>
</feature>
<comment type="subcellular location">
    <subcellularLocation>
        <location evidence="1">Membrane</location>
        <topology evidence="1">Multi-pass membrane protein</topology>
    </subcellularLocation>
</comment>
<evidence type="ECO:0000256" key="4">
    <source>
        <dbReference type="ARBA" id="ARBA00023136"/>
    </source>
</evidence>
<dbReference type="Pfam" id="PF03619">
    <property type="entry name" value="Solute_trans_a"/>
    <property type="match status" value="1"/>
</dbReference>
<keyword evidence="2 5" id="KW-0812">Transmembrane</keyword>
<evidence type="ECO:0000256" key="5">
    <source>
        <dbReference type="SAM" id="Phobius"/>
    </source>
</evidence>
<feature type="chain" id="PRO_5032480906" evidence="6">
    <location>
        <begin position="23"/>
        <end position="504"/>
    </location>
</feature>
<evidence type="ECO:0000313" key="8">
    <source>
        <dbReference type="Proteomes" id="UP000604046"/>
    </source>
</evidence>
<evidence type="ECO:0000256" key="3">
    <source>
        <dbReference type="ARBA" id="ARBA00022989"/>
    </source>
</evidence>
<keyword evidence="6" id="KW-0732">Signal</keyword>
<dbReference type="Proteomes" id="UP000604046">
    <property type="component" value="Unassembled WGS sequence"/>
</dbReference>
<dbReference type="InterPro" id="IPR005178">
    <property type="entry name" value="Ostalpha/TMEM184C"/>
</dbReference>
<accession>A0A812S2U2</accession>
<dbReference type="AlphaFoldDB" id="A0A812S2U2"/>
<feature type="transmembrane region" description="Helical" evidence="5">
    <location>
        <begin position="387"/>
        <end position="410"/>
    </location>
</feature>
<keyword evidence="8" id="KW-1185">Reference proteome</keyword>
<dbReference type="EMBL" id="CAJNDS010002393">
    <property type="protein sequence ID" value="CAE7458949.1"/>
    <property type="molecule type" value="Genomic_DNA"/>
</dbReference>